<evidence type="ECO:0000259" key="3">
    <source>
        <dbReference type="Pfam" id="PF22725"/>
    </source>
</evidence>
<comment type="caution">
    <text evidence="4">The sequence shown here is derived from an EMBL/GenBank/DDBJ whole genome shotgun (WGS) entry which is preliminary data.</text>
</comment>
<dbReference type="EMBL" id="JBHMDO010000003">
    <property type="protein sequence ID" value="MFB9324653.1"/>
    <property type="molecule type" value="Genomic_DNA"/>
</dbReference>
<evidence type="ECO:0000313" key="4">
    <source>
        <dbReference type="EMBL" id="MFB9324653.1"/>
    </source>
</evidence>
<dbReference type="PANTHER" id="PTHR43818">
    <property type="entry name" value="BCDNA.GH03377"/>
    <property type="match status" value="1"/>
</dbReference>
<proteinExistence type="predicted"/>
<dbReference type="PANTHER" id="PTHR43818:SF11">
    <property type="entry name" value="BCDNA.GH03377"/>
    <property type="match status" value="1"/>
</dbReference>
<evidence type="ECO:0000256" key="1">
    <source>
        <dbReference type="ARBA" id="ARBA00023002"/>
    </source>
</evidence>
<dbReference type="InterPro" id="IPR000683">
    <property type="entry name" value="Gfo/Idh/MocA-like_OxRdtase_N"/>
</dbReference>
<dbReference type="Gene3D" id="3.40.50.720">
    <property type="entry name" value="NAD(P)-binding Rossmann-like Domain"/>
    <property type="match status" value="1"/>
</dbReference>
<feature type="domain" description="Gfo/Idh/MocA-like oxidoreductase N-terminal" evidence="2">
    <location>
        <begin position="47"/>
        <end position="143"/>
    </location>
</feature>
<dbReference type="Proteomes" id="UP001589747">
    <property type="component" value="Unassembled WGS sequence"/>
</dbReference>
<dbReference type="InterPro" id="IPR036291">
    <property type="entry name" value="NAD(P)-bd_dom_sf"/>
</dbReference>
<dbReference type="InterPro" id="IPR050463">
    <property type="entry name" value="Gfo/Idh/MocA_oxidrdct_glycsds"/>
</dbReference>
<keyword evidence="1" id="KW-0560">Oxidoreductase</keyword>
<dbReference type="Gene3D" id="3.30.360.10">
    <property type="entry name" value="Dihydrodipicolinate Reductase, domain 2"/>
    <property type="match status" value="1"/>
</dbReference>
<protein>
    <submittedName>
        <fullName evidence="4">Gfo/Idh/MocA family protein</fullName>
    </submittedName>
</protein>
<dbReference type="RefSeq" id="WP_377488940.1">
    <property type="nucleotide sequence ID" value="NZ_JBHMDO010000003.1"/>
</dbReference>
<dbReference type="SUPFAM" id="SSF51735">
    <property type="entry name" value="NAD(P)-binding Rossmann-fold domains"/>
    <property type="match status" value="1"/>
</dbReference>
<keyword evidence="5" id="KW-1185">Reference proteome</keyword>
<gene>
    <name evidence="4" type="ORF">ACFFSY_01710</name>
</gene>
<accession>A0ABV5KHE8</accession>
<evidence type="ECO:0000259" key="2">
    <source>
        <dbReference type="Pfam" id="PF01408"/>
    </source>
</evidence>
<sequence>MTKNDGMNYAPKGKPNPVAGPGEFTIAAVALDHGHIYGMVNGLIEAGAALKWVYDRDPARAEAFARTYPQVKIASSEEEVLADPHVHLVAGAAITSERCALGLRVMDAGKDYFTDKAPFTTLEQLESARAKVRETGRKYAVYYSERIHVEAAVYAGQLIEQGAIGRVIQVTGFGPHRLNAPSRPDWFFKREQYGGILCDIGSHQVEQFLYYAGCKKAEVLHSKIANYNNPDYPELEDFGDATLLGDNGATQYFRVDWFTPDGLGTWGDGRTLILGTEGYIELRKYIDVAREKSGNHVYLVNQTGEYHFNVSGQVGYPYFGQLILDCLNRTENAMTQEHAFMAAELCLRAQREAIRIER</sequence>
<dbReference type="Pfam" id="PF01408">
    <property type="entry name" value="GFO_IDH_MocA"/>
    <property type="match status" value="1"/>
</dbReference>
<name>A0ABV5KHE8_9BACL</name>
<feature type="domain" description="GFO/IDH/MocA-like oxidoreductase" evidence="3">
    <location>
        <begin position="155"/>
        <end position="281"/>
    </location>
</feature>
<reference evidence="4 5" key="1">
    <citation type="submission" date="2024-09" db="EMBL/GenBank/DDBJ databases">
        <authorList>
            <person name="Sun Q."/>
            <person name="Mori K."/>
        </authorList>
    </citation>
    <scope>NUCLEOTIDE SEQUENCE [LARGE SCALE GENOMIC DNA]</scope>
    <source>
        <strain evidence="4 5">TISTR 2452</strain>
    </source>
</reference>
<organism evidence="4 5">
    <name type="scientific">Paenibacillus aurantiacus</name>
    <dbReference type="NCBI Taxonomy" id="1936118"/>
    <lineage>
        <taxon>Bacteria</taxon>
        <taxon>Bacillati</taxon>
        <taxon>Bacillota</taxon>
        <taxon>Bacilli</taxon>
        <taxon>Bacillales</taxon>
        <taxon>Paenibacillaceae</taxon>
        <taxon>Paenibacillus</taxon>
    </lineage>
</organism>
<dbReference type="InterPro" id="IPR055170">
    <property type="entry name" value="GFO_IDH_MocA-like_dom"/>
</dbReference>
<dbReference type="SUPFAM" id="SSF55347">
    <property type="entry name" value="Glyceraldehyde-3-phosphate dehydrogenase-like, C-terminal domain"/>
    <property type="match status" value="1"/>
</dbReference>
<dbReference type="Pfam" id="PF22725">
    <property type="entry name" value="GFO_IDH_MocA_C3"/>
    <property type="match status" value="1"/>
</dbReference>
<evidence type="ECO:0000313" key="5">
    <source>
        <dbReference type="Proteomes" id="UP001589747"/>
    </source>
</evidence>